<feature type="transmembrane region" description="Helical" evidence="1">
    <location>
        <begin position="6"/>
        <end position="25"/>
    </location>
</feature>
<proteinExistence type="predicted"/>
<evidence type="ECO:0000313" key="2">
    <source>
        <dbReference type="EMBL" id="KJD47120.1"/>
    </source>
</evidence>
<dbReference type="EMBL" id="JTHP01000003">
    <property type="protein sequence ID" value="KJD47120.1"/>
    <property type="molecule type" value="Genomic_DNA"/>
</dbReference>
<feature type="transmembrane region" description="Helical" evidence="1">
    <location>
        <begin position="80"/>
        <end position="104"/>
    </location>
</feature>
<feature type="transmembrane region" description="Helical" evidence="1">
    <location>
        <begin position="142"/>
        <end position="162"/>
    </location>
</feature>
<accession>A0A0D7X6S5</accession>
<keyword evidence="3" id="KW-1185">Reference proteome</keyword>
<name>A0A0D7X6S5_9BACL</name>
<gene>
    <name evidence="2" type="ORF">QD47_02910</name>
</gene>
<keyword evidence="1" id="KW-0472">Membrane</keyword>
<reference evidence="2 3" key="1">
    <citation type="submission" date="2014-11" db="EMBL/GenBank/DDBJ databases">
        <title>Draft Genome Sequences of Paenibacillus polymyxa NRRL B-30509 and Paenibacillus terrae NRRL B-30644, Strains from a Poultry Environment that Produce Tridecaptin A and Paenicidins.</title>
        <authorList>
            <person name="van Belkum M.J."/>
            <person name="Lohans C.T."/>
            <person name="Vederas J.C."/>
        </authorList>
    </citation>
    <scope>NUCLEOTIDE SEQUENCE [LARGE SCALE GENOMIC DNA]</scope>
    <source>
        <strain evidence="2 3">NRRL B-30644</strain>
    </source>
</reference>
<organism evidence="2 3">
    <name type="scientific">Paenibacillus terrae</name>
    <dbReference type="NCBI Taxonomy" id="159743"/>
    <lineage>
        <taxon>Bacteria</taxon>
        <taxon>Bacillati</taxon>
        <taxon>Bacillota</taxon>
        <taxon>Bacilli</taxon>
        <taxon>Bacillales</taxon>
        <taxon>Paenibacillaceae</taxon>
        <taxon>Paenibacillus</taxon>
    </lineage>
</organism>
<dbReference type="PATRIC" id="fig|159743.3.peg.623"/>
<evidence type="ECO:0000256" key="1">
    <source>
        <dbReference type="SAM" id="Phobius"/>
    </source>
</evidence>
<dbReference type="AlphaFoldDB" id="A0A0D7X6S5"/>
<sequence length="191" mass="22523">MTFTAWIILTIIILIIIDINVLDSFEKTLIQPIKQKFKSKSTFYNYRKTKLLYQAYQSEAPYDLKLHKDYLEYITPKSNFFLILIDSFIKLIYPLFTFIILFLLTSNSTLFQMRINKSDNNDTPTLIENFIKVINNIVENNVTSILLITLFVALLFICTSLIHDRKSKIVELHKNLIDRIIEEKEKDDSLD</sequence>
<evidence type="ECO:0000313" key="3">
    <source>
        <dbReference type="Proteomes" id="UP000032534"/>
    </source>
</evidence>
<keyword evidence="1" id="KW-1133">Transmembrane helix</keyword>
<comment type="caution">
    <text evidence="2">The sequence shown here is derived from an EMBL/GenBank/DDBJ whole genome shotgun (WGS) entry which is preliminary data.</text>
</comment>
<keyword evidence="1" id="KW-0812">Transmembrane</keyword>
<dbReference type="Proteomes" id="UP000032534">
    <property type="component" value="Unassembled WGS sequence"/>
</dbReference>
<protein>
    <submittedName>
        <fullName evidence="2">Uncharacterized protein</fullName>
    </submittedName>
</protein>
<dbReference type="RefSeq" id="WP_044644707.1">
    <property type="nucleotide sequence ID" value="NZ_JTHP01000003.1"/>
</dbReference>